<gene>
    <name evidence="4" type="ORF">QVD17_33953</name>
</gene>
<accession>A0AAD8K019</accession>
<dbReference type="GO" id="GO:0005886">
    <property type="term" value="C:plasma membrane"/>
    <property type="evidence" value="ECO:0007669"/>
    <property type="project" value="TreeGrafter"/>
</dbReference>
<evidence type="ECO:0000313" key="4">
    <source>
        <dbReference type="EMBL" id="KAK1412581.1"/>
    </source>
</evidence>
<organism evidence="4 5">
    <name type="scientific">Tagetes erecta</name>
    <name type="common">African marigold</name>
    <dbReference type="NCBI Taxonomy" id="13708"/>
    <lineage>
        <taxon>Eukaryota</taxon>
        <taxon>Viridiplantae</taxon>
        <taxon>Streptophyta</taxon>
        <taxon>Embryophyta</taxon>
        <taxon>Tracheophyta</taxon>
        <taxon>Spermatophyta</taxon>
        <taxon>Magnoliopsida</taxon>
        <taxon>eudicotyledons</taxon>
        <taxon>Gunneridae</taxon>
        <taxon>Pentapetalae</taxon>
        <taxon>asterids</taxon>
        <taxon>campanulids</taxon>
        <taxon>Asterales</taxon>
        <taxon>Asteraceae</taxon>
        <taxon>Asteroideae</taxon>
        <taxon>Heliantheae alliance</taxon>
        <taxon>Tageteae</taxon>
        <taxon>Tagetes</taxon>
    </lineage>
</organism>
<comment type="caution">
    <text evidence="4">The sequence shown here is derived from an EMBL/GenBank/DDBJ whole genome shotgun (WGS) entry which is preliminary data.</text>
</comment>
<dbReference type="SUPFAM" id="SSF81665">
    <property type="entry name" value="Calcium ATPase, transmembrane domain M"/>
    <property type="match status" value="1"/>
</dbReference>
<dbReference type="GO" id="GO:0005388">
    <property type="term" value="F:P-type calcium transporter activity"/>
    <property type="evidence" value="ECO:0007669"/>
    <property type="project" value="TreeGrafter"/>
</dbReference>
<dbReference type="Pfam" id="PF00689">
    <property type="entry name" value="Cation_ATPase_C"/>
    <property type="match status" value="1"/>
</dbReference>
<dbReference type="PANTHER" id="PTHR24093:SF527">
    <property type="entry name" value="CALCIUM-TRANSPORTING ATPASE"/>
    <property type="match status" value="1"/>
</dbReference>
<dbReference type="EMBL" id="JAUHHV010000009">
    <property type="protein sequence ID" value="KAK1412581.1"/>
    <property type="molecule type" value="Genomic_DNA"/>
</dbReference>
<dbReference type="InterPro" id="IPR006068">
    <property type="entry name" value="ATPase_P-typ_cation-transptr_C"/>
</dbReference>
<evidence type="ECO:0000313" key="5">
    <source>
        <dbReference type="Proteomes" id="UP001229421"/>
    </source>
</evidence>
<dbReference type="GO" id="GO:0046872">
    <property type="term" value="F:metal ion binding"/>
    <property type="evidence" value="ECO:0007669"/>
    <property type="project" value="UniProtKB-KW"/>
</dbReference>
<evidence type="ECO:0000259" key="3">
    <source>
        <dbReference type="Pfam" id="PF00689"/>
    </source>
</evidence>
<keyword evidence="5" id="KW-1185">Reference proteome</keyword>
<dbReference type="AlphaFoldDB" id="A0AAD8K019"/>
<protein>
    <recommendedName>
        <fullName evidence="3">Cation-transporting P-type ATPase C-terminal domain-containing protein</fullName>
    </recommendedName>
</protein>
<proteinExistence type="predicted"/>
<evidence type="ECO:0000256" key="2">
    <source>
        <dbReference type="ARBA" id="ARBA00022842"/>
    </source>
</evidence>
<dbReference type="PANTHER" id="PTHR24093">
    <property type="entry name" value="CATION TRANSPORTING ATPASE"/>
    <property type="match status" value="1"/>
</dbReference>
<name>A0AAD8K019_TARER</name>
<evidence type="ECO:0000256" key="1">
    <source>
        <dbReference type="ARBA" id="ARBA00022723"/>
    </source>
</evidence>
<keyword evidence="2" id="KW-0460">Magnesium</keyword>
<feature type="domain" description="Cation-transporting P-type ATPase C-terminal" evidence="3">
    <location>
        <begin position="89"/>
        <end position="250"/>
    </location>
</feature>
<dbReference type="Gene3D" id="1.20.1110.10">
    <property type="entry name" value="Calcium-transporting ATPase, transmembrane domain"/>
    <property type="match status" value="2"/>
</dbReference>
<dbReference type="InterPro" id="IPR023298">
    <property type="entry name" value="ATPase_P-typ_TM_dom_sf"/>
</dbReference>
<dbReference type="Proteomes" id="UP001229421">
    <property type="component" value="Unassembled WGS sequence"/>
</dbReference>
<sequence>MVESGEEQEEEICPVMGDGPVLKEADIELSTDGAKYIVISHDDIASLSVVLMSGRCVYNNIQKFVTFQLAVNAAVVVTNVISVLTSGALPLTAVHLLRANLILDTLGGHELAREQPANKLVQTSAVGQLKLLVKKFMRKHLFAIAFIQISVVLALHFKGDELFNLEERVKNSITFITFAVCQVFNEFNSRKLEKRNIFEGLHKSWLFVGINGVSVILEILQTAKVLEKFAEPNGVQWGVCIAIAAISWLYLKEDAWISENDFFATTIESMKNGCLDVSDILRHSKESLASGDERVLHVNFRHQPSSHLGLES</sequence>
<reference evidence="4" key="1">
    <citation type="journal article" date="2023" name="bioRxiv">
        <title>Improved chromosome-level genome assembly for marigold (Tagetes erecta).</title>
        <authorList>
            <person name="Jiang F."/>
            <person name="Yuan L."/>
            <person name="Wang S."/>
            <person name="Wang H."/>
            <person name="Xu D."/>
            <person name="Wang A."/>
            <person name="Fan W."/>
        </authorList>
    </citation>
    <scope>NUCLEOTIDE SEQUENCE</scope>
    <source>
        <strain evidence="4">WSJ</strain>
        <tissue evidence="4">Leaf</tissue>
    </source>
</reference>
<keyword evidence="1" id="KW-0479">Metal-binding</keyword>